<protein>
    <submittedName>
        <fullName evidence="1">Uncharacterized protein</fullName>
    </submittedName>
</protein>
<dbReference type="Proteomes" id="UP000011115">
    <property type="component" value="Unassembled WGS sequence"/>
</dbReference>
<keyword evidence="2" id="KW-1185">Reference proteome</keyword>
<sequence>MAEQCAQPRLMRKVNGRRRLSDVHRPRPMQVVHDQCRLADTTCYWPMSLARSAQATSYASRPWLMLPIVGQRQCHPGNAHMCVQSLADPVCRWPTSLTRCAHAMLDMCRPWLMLPVDGRRRLADARRPQPMRTHHG</sequence>
<name>M1E159_SOLTU</name>
<accession>M1E159</accession>
<reference evidence="2" key="1">
    <citation type="journal article" date="2011" name="Nature">
        <title>Genome sequence and analysis of the tuber crop potato.</title>
        <authorList>
            <consortium name="The Potato Genome Sequencing Consortium"/>
        </authorList>
    </citation>
    <scope>NUCLEOTIDE SEQUENCE [LARGE SCALE GENOMIC DNA]</scope>
    <source>
        <strain evidence="2">cv. DM1-3 516 R44</strain>
    </source>
</reference>
<dbReference type="PaxDb" id="4113-PGSC0003DMT400097675"/>
<dbReference type="Gramene" id="PGSC0003DMT400097675">
    <property type="protein sequence ID" value="PGSC0003DMT400097675"/>
    <property type="gene ID" value="PGSC0003DMG400047246"/>
</dbReference>
<dbReference type="AlphaFoldDB" id="M1E159"/>
<reference evidence="1" key="2">
    <citation type="submission" date="2015-06" db="UniProtKB">
        <authorList>
            <consortium name="EnsemblPlants"/>
        </authorList>
    </citation>
    <scope>IDENTIFICATION</scope>
    <source>
        <strain evidence="1">DM1-3 516 R44</strain>
    </source>
</reference>
<dbReference type="HOGENOM" id="CLU_1879078_0_0_1"/>
<evidence type="ECO:0000313" key="2">
    <source>
        <dbReference type="Proteomes" id="UP000011115"/>
    </source>
</evidence>
<organism evidence="1 2">
    <name type="scientific">Solanum tuberosum</name>
    <name type="common">Potato</name>
    <dbReference type="NCBI Taxonomy" id="4113"/>
    <lineage>
        <taxon>Eukaryota</taxon>
        <taxon>Viridiplantae</taxon>
        <taxon>Streptophyta</taxon>
        <taxon>Embryophyta</taxon>
        <taxon>Tracheophyta</taxon>
        <taxon>Spermatophyta</taxon>
        <taxon>Magnoliopsida</taxon>
        <taxon>eudicotyledons</taxon>
        <taxon>Gunneridae</taxon>
        <taxon>Pentapetalae</taxon>
        <taxon>asterids</taxon>
        <taxon>lamiids</taxon>
        <taxon>Solanales</taxon>
        <taxon>Solanaceae</taxon>
        <taxon>Solanoideae</taxon>
        <taxon>Solaneae</taxon>
        <taxon>Solanum</taxon>
    </lineage>
</organism>
<proteinExistence type="predicted"/>
<dbReference type="InParanoid" id="M1E159"/>
<dbReference type="EnsemblPlants" id="PGSC0003DMT400097675">
    <property type="protein sequence ID" value="PGSC0003DMT400097675"/>
    <property type="gene ID" value="PGSC0003DMG400047246"/>
</dbReference>
<evidence type="ECO:0000313" key="1">
    <source>
        <dbReference type="EnsemblPlants" id="PGSC0003DMT400097675"/>
    </source>
</evidence>